<protein>
    <submittedName>
        <fullName evidence="2">Putative membrane protein</fullName>
    </submittedName>
</protein>
<organism evidence="2">
    <name type="scientific">Staphylococcus aureus</name>
    <dbReference type="NCBI Taxonomy" id="1280"/>
    <lineage>
        <taxon>Bacteria</taxon>
        <taxon>Bacillati</taxon>
        <taxon>Bacillota</taxon>
        <taxon>Bacilli</taxon>
        <taxon>Bacillales</taxon>
        <taxon>Staphylococcaceae</taxon>
        <taxon>Staphylococcus</taxon>
    </lineage>
</organism>
<dbReference type="EMBL" id="LK024544">
    <property type="protein sequence ID" value="CDR19473.1"/>
    <property type="molecule type" value="Genomic_DNA"/>
</dbReference>
<reference evidence="3" key="3">
    <citation type="submission" date="2014-04" db="EMBL/GenBank/DDBJ databases">
        <authorList>
            <person name="Harrison E."/>
        </authorList>
    </citation>
    <scope>NUCLEOTIDE SEQUENCE</scope>
    <source>
        <strain evidence="3">ZTA09/03698-9ST</strain>
    </source>
</reference>
<keyword evidence="1" id="KW-1133">Transmembrane helix</keyword>
<reference evidence="2" key="2">
    <citation type="journal article" date="2014" name="PLoS ONE">
        <title>Recombinations in Staphylococcal Cassette Chromosome mec Elements Compromise the Molecular Detection of Methicillin Resistance in Staphylococcus aureus.</title>
        <authorList>
            <person name="Hill-Cawthorne G.A."/>
            <person name="Hudson L.O."/>
            <person name="El Ghany M.F."/>
            <person name="Piepenburg O."/>
            <person name="Nair M."/>
            <person name="Dodgson A."/>
            <person name="Forrest M.S."/>
            <person name="Clark T.G."/>
            <person name="Pain A."/>
        </authorList>
    </citation>
    <scope>NUCLEOTIDE SEQUENCE</scope>
    <source>
        <strain evidence="2">CMFT540</strain>
    </source>
</reference>
<name>M1XIW4_STAAU</name>
<dbReference type="AlphaFoldDB" id="M1XIW4"/>
<evidence type="ECO:0000256" key="1">
    <source>
        <dbReference type="SAM" id="Phobius"/>
    </source>
</evidence>
<reference evidence="2" key="1">
    <citation type="submission" date="2012-12" db="EMBL/GenBank/DDBJ databases">
        <authorList>
            <person name="Hill-Cawthorne G."/>
        </authorList>
    </citation>
    <scope>NUCLEOTIDE SEQUENCE</scope>
    <source>
        <strain evidence="2">CMFT540</strain>
    </source>
</reference>
<evidence type="ECO:0000313" key="3">
    <source>
        <dbReference type="EMBL" id="CDR19473.1"/>
    </source>
</evidence>
<feature type="transmembrane region" description="Helical" evidence="1">
    <location>
        <begin position="65"/>
        <end position="84"/>
    </location>
</feature>
<dbReference type="EMBL" id="HF569116">
    <property type="protein sequence ID" value="CCP89985.1"/>
    <property type="molecule type" value="Genomic_DNA"/>
</dbReference>
<keyword evidence="1" id="KW-0472">Membrane</keyword>
<keyword evidence="1" id="KW-0812">Transmembrane</keyword>
<accession>M1XIW4</accession>
<evidence type="ECO:0000313" key="2">
    <source>
        <dbReference type="EMBL" id="CCP89985.1"/>
    </source>
</evidence>
<proteinExistence type="predicted"/>
<dbReference type="RefSeq" id="WP_014533072.1">
    <property type="nucleotide sequence ID" value="NZ_CAKKKD010000012.1"/>
</dbReference>
<reference evidence="3" key="4">
    <citation type="submission" date="2014-06" db="EMBL/GenBank/DDBJ databases">
        <title>Detection of mecC-MRSA isolates in river water: a potential role for water in the environmental dissemination.</title>
        <authorList>
            <person name="Porrero M.C."/>
            <person name="Harrison E.M."/>
            <person name="Fernandez-Garayzabal J.F."/>
            <person name="Paterson G.K."/>
            <person name="Diez-Guerrir A."/>
            <person name="Holmes M.A."/>
            <person name="Dominguez L."/>
        </authorList>
    </citation>
    <scope>NUCLEOTIDE SEQUENCE</scope>
    <source>
        <strain evidence="3">ZTA09/03698-9ST</strain>
    </source>
</reference>
<accession>A0A068W8S9</accession>
<sequence length="120" mass="14062">MNTTLQQILVRLIKLLGEKKMSNYKEKLNKKLKDSQKYIRDNDMKDASRSKLKQFFNGIKNGKRLPIMIASFLLMLILWVPMMYGSMTLSIFTGQDGMSNKELNGLQDRLDDRYEKMFGE</sequence>